<evidence type="ECO:0000313" key="2">
    <source>
        <dbReference type="EMBL" id="RPB25575.1"/>
    </source>
</evidence>
<evidence type="ECO:0000256" key="1">
    <source>
        <dbReference type="SAM" id="MobiDB-lite"/>
    </source>
</evidence>
<evidence type="ECO:0000313" key="3">
    <source>
        <dbReference type="Proteomes" id="UP000267821"/>
    </source>
</evidence>
<gene>
    <name evidence="2" type="ORF">L211DRAFT_847927</name>
</gene>
<dbReference type="InParanoid" id="A0A3N4M5Y0"/>
<feature type="compositionally biased region" description="Low complexity" evidence="1">
    <location>
        <begin position="69"/>
        <end position="89"/>
    </location>
</feature>
<accession>A0A3N4M5Y0</accession>
<feature type="region of interest" description="Disordered" evidence="1">
    <location>
        <begin position="1"/>
        <end position="20"/>
    </location>
</feature>
<reference evidence="2 3" key="1">
    <citation type="journal article" date="2018" name="Nat. Ecol. Evol.">
        <title>Pezizomycetes genomes reveal the molecular basis of ectomycorrhizal truffle lifestyle.</title>
        <authorList>
            <person name="Murat C."/>
            <person name="Payen T."/>
            <person name="Noel B."/>
            <person name="Kuo A."/>
            <person name="Morin E."/>
            <person name="Chen J."/>
            <person name="Kohler A."/>
            <person name="Krizsan K."/>
            <person name="Balestrini R."/>
            <person name="Da Silva C."/>
            <person name="Montanini B."/>
            <person name="Hainaut M."/>
            <person name="Levati E."/>
            <person name="Barry K.W."/>
            <person name="Belfiori B."/>
            <person name="Cichocki N."/>
            <person name="Clum A."/>
            <person name="Dockter R.B."/>
            <person name="Fauchery L."/>
            <person name="Guy J."/>
            <person name="Iotti M."/>
            <person name="Le Tacon F."/>
            <person name="Lindquist E.A."/>
            <person name="Lipzen A."/>
            <person name="Malagnac F."/>
            <person name="Mello A."/>
            <person name="Molinier V."/>
            <person name="Miyauchi S."/>
            <person name="Poulain J."/>
            <person name="Riccioni C."/>
            <person name="Rubini A."/>
            <person name="Sitrit Y."/>
            <person name="Splivallo R."/>
            <person name="Traeger S."/>
            <person name="Wang M."/>
            <person name="Zifcakova L."/>
            <person name="Wipf D."/>
            <person name="Zambonelli A."/>
            <person name="Paolocci F."/>
            <person name="Nowrousian M."/>
            <person name="Ottonello S."/>
            <person name="Baldrian P."/>
            <person name="Spatafora J.W."/>
            <person name="Henrissat B."/>
            <person name="Nagy L.G."/>
            <person name="Aury J.M."/>
            <person name="Wincker P."/>
            <person name="Grigoriev I.V."/>
            <person name="Bonfante P."/>
            <person name="Martin F.M."/>
        </authorList>
    </citation>
    <scope>NUCLEOTIDE SEQUENCE [LARGE SCALE GENOMIC DNA]</scope>
    <source>
        <strain evidence="2 3">ATCC MYA-4762</strain>
    </source>
</reference>
<organism evidence="2 3">
    <name type="scientific">Terfezia boudieri ATCC MYA-4762</name>
    <dbReference type="NCBI Taxonomy" id="1051890"/>
    <lineage>
        <taxon>Eukaryota</taxon>
        <taxon>Fungi</taxon>
        <taxon>Dikarya</taxon>
        <taxon>Ascomycota</taxon>
        <taxon>Pezizomycotina</taxon>
        <taxon>Pezizomycetes</taxon>
        <taxon>Pezizales</taxon>
        <taxon>Pezizaceae</taxon>
        <taxon>Terfezia</taxon>
    </lineage>
</organism>
<protein>
    <submittedName>
        <fullName evidence="2">Uncharacterized protein</fullName>
    </submittedName>
</protein>
<sequence length="342" mass="36727">MSSSQLSECGHCTKSHKGGKKACNNTGPHRGGGLPQDCQQCARLVIRAAAGIGSIGHGQPTAVPAAIRPAGQQQQVRPARPQQQQQRQQENNSLEVDKVITVPVAAGIVNQRVVFDTTQPIFVEMRRQYGSVTMSSVTAQPVVAYAAANTGDIIMSFTTDRETSHQRADIIGRVNYAQQSTNIGPSAVLVADLEGMHASRHVDPVSRAGKPGLVMDFDSTSSIAFTMRILVRLRCADALSETAQRGPIMPSFPTQVNGTIQESLNVRGLFRLCVPAGHRIGCSQAGILTSGTLKNMYSSRVKYEGNDAMAVSWPAIAAVVHSTAAFTNGRVGPYEMWFNDRR</sequence>
<dbReference type="Proteomes" id="UP000267821">
    <property type="component" value="Unassembled WGS sequence"/>
</dbReference>
<feature type="region of interest" description="Disordered" evidence="1">
    <location>
        <begin position="69"/>
        <end position="94"/>
    </location>
</feature>
<proteinExistence type="predicted"/>
<keyword evidence="3" id="KW-1185">Reference proteome</keyword>
<dbReference type="EMBL" id="ML121537">
    <property type="protein sequence ID" value="RPB25575.1"/>
    <property type="molecule type" value="Genomic_DNA"/>
</dbReference>
<dbReference type="AlphaFoldDB" id="A0A3N4M5Y0"/>
<name>A0A3N4M5Y0_9PEZI</name>